<proteinExistence type="predicted"/>
<dbReference type="EMBL" id="JAVDRD010000005">
    <property type="protein sequence ID" value="MDR6511573.1"/>
    <property type="molecule type" value="Genomic_DNA"/>
</dbReference>
<comment type="caution">
    <text evidence="2">The sequence shown here is derived from an EMBL/GenBank/DDBJ whole genome shotgun (WGS) entry which is preliminary data.</text>
</comment>
<name>A0ABU1MN41_9SPHN</name>
<dbReference type="Pfam" id="PF03466">
    <property type="entry name" value="LysR_substrate"/>
    <property type="match status" value="1"/>
</dbReference>
<keyword evidence="3" id="KW-1185">Reference proteome</keyword>
<evidence type="ECO:0000259" key="1">
    <source>
        <dbReference type="Pfam" id="PF03466"/>
    </source>
</evidence>
<accession>A0ABU1MN41</accession>
<reference evidence="2 3" key="1">
    <citation type="submission" date="2023-07" db="EMBL/GenBank/DDBJ databases">
        <title>Sorghum-associated microbial communities from plants grown in Nebraska, USA.</title>
        <authorList>
            <person name="Schachtman D."/>
        </authorList>
    </citation>
    <scope>NUCLEOTIDE SEQUENCE [LARGE SCALE GENOMIC DNA]</scope>
    <source>
        <strain evidence="2 3">DS1027</strain>
    </source>
</reference>
<dbReference type="SUPFAM" id="SSF53850">
    <property type="entry name" value="Periplasmic binding protein-like II"/>
    <property type="match status" value="1"/>
</dbReference>
<evidence type="ECO:0000313" key="2">
    <source>
        <dbReference type="EMBL" id="MDR6511573.1"/>
    </source>
</evidence>
<dbReference type="Gene3D" id="3.40.190.290">
    <property type="match status" value="1"/>
</dbReference>
<evidence type="ECO:0000313" key="3">
    <source>
        <dbReference type="Proteomes" id="UP001184150"/>
    </source>
</evidence>
<sequence length="118" mass="13135">MKLVQTLDELWVLPRPGGSAFAHAQAMFLNVGVEWPRRTLSTNSVSLTHRLVARIRAVALVNRVTARGWSAPVRTIPLVEAGHRKIGLRRRRTSEPSPAAQAFAQIAARVQQRQMNHA</sequence>
<dbReference type="InterPro" id="IPR005119">
    <property type="entry name" value="LysR_subst-bd"/>
</dbReference>
<organism evidence="2 3">
    <name type="scientific">Novosphingobium capsulatum</name>
    <dbReference type="NCBI Taxonomy" id="13688"/>
    <lineage>
        <taxon>Bacteria</taxon>
        <taxon>Pseudomonadati</taxon>
        <taxon>Pseudomonadota</taxon>
        <taxon>Alphaproteobacteria</taxon>
        <taxon>Sphingomonadales</taxon>
        <taxon>Sphingomonadaceae</taxon>
        <taxon>Novosphingobium</taxon>
    </lineage>
</organism>
<dbReference type="Proteomes" id="UP001184150">
    <property type="component" value="Unassembled WGS sequence"/>
</dbReference>
<gene>
    <name evidence="2" type="ORF">J2792_002445</name>
</gene>
<protein>
    <recommendedName>
        <fullName evidence="1">LysR substrate-binding domain-containing protein</fullName>
    </recommendedName>
</protein>
<feature type="domain" description="LysR substrate-binding" evidence="1">
    <location>
        <begin position="7"/>
        <end position="109"/>
    </location>
</feature>